<comment type="caution">
    <text evidence="2">The sequence shown here is derived from an EMBL/GenBank/DDBJ whole genome shotgun (WGS) entry which is preliminary data.</text>
</comment>
<feature type="region of interest" description="Disordered" evidence="1">
    <location>
        <begin position="40"/>
        <end position="64"/>
    </location>
</feature>
<protein>
    <submittedName>
        <fullName evidence="2">Uncharacterized protein</fullName>
    </submittedName>
</protein>
<evidence type="ECO:0000313" key="2">
    <source>
        <dbReference type="EMBL" id="KAK6739495.1"/>
    </source>
</evidence>
<evidence type="ECO:0000256" key="1">
    <source>
        <dbReference type="SAM" id="MobiDB-lite"/>
    </source>
</evidence>
<name>A0ABR1CN31_NECAM</name>
<gene>
    <name evidence="2" type="primary">Necator_chrIII.g8919</name>
    <name evidence="2" type="ORF">RB195_008154</name>
</gene>
<sequence length="130" mass="14310">MERVPRVHRRRGGAPDSYIMECDGTTGVEVVGRRQIAMEKVRRVHRRRGGGPTPDRYGEGATGPPASEWCAGQLYYGVRRATGVEVVGRRQIAMEKVRRVHRRRGGAPALDRYGEGATGPPASKWCAGAR</sequence>
<reference evidence="2 3" key="1">
    <citation type="submission" date="2023-08" db="EMBL/GenBank/DDBJ databases">
        <title>A Necator americanus chromosomal reference genome.</title>
        <authorList>
            <person name="Ilik V."/>
            <person name="Petrzelkova K.J."/>
            <person name="Pardy F."/>
            <person name="Fuh T."/>
            <person name="Niatou-Singa F.S."/>
            <person name="Gouil Q."/>
            <person name="Baker L."/>
            <person name="Ritchie M.E."/>
            <person name="Jex A.R."/>
            <person name="Gazzola D."/>
            <person name="Li H."/>
            <person name="Toshio Fujiwara R."/>
            <person name="Zhan B."/>
            <person name="Aroian R.V."/>
            <person name="Pafco B."/>
            <person name="Schwarz E.M."/>
        </authorList>
    </citation>
    <scope>NUCLEOTIDE SEQUENCE [LARGE SCALE GENOMIC DNA]</scope>
    <source>
        <strain evidence="2 3">Aroian</strain>
        <tissue evidence="2">Whole animal</tissue>
    </source>
</reference>
<feature type="region of interest" description="Disordered" evidence="1">
    <location>
        <begin position="103"/>
        <end position="130"/>
    </location>
</feature>
<accession>A0ABR1CN31</accession>
<dbReference type="Proteomes" id="UP001303046">
    <property type="component" value="Unassembled WGS sequence"/>
</dbReference>
<dbReference type="EMBL" id="JAVFWL010000003">
    <property type="protein sequence ID" value="KAK6739495.1"/>
    <property type="molecule type" value="Genomic_DNA"/>
</dbReference>
<proteinExistence type="predicted"/>
<evidence type="ECO:0000313" key="3">
    <source>
        <dbReference type="Proteomes" id="UP001303046"/>
    </source>
</evidence>
<organism evidence="2 3">
    <name type="scientific">Necator americanus</name>
    <name type="common">Human hookworm</name>
    <dbReference type="NCBI Taxonomy" id="51031"/>
    <lineage>
        <taxon>Eukaryota</taxon>
        <taxon>Metazoa</taxon>
        <taxon>Ecdysozoa</taxon>
        <taxon>Nematoda</taxon>
        <taxon>Chromadorea</taxon>
        <taxon>Rhabditida</taxon>
        <taxon>Rhabditina</taxon>
        <taxon>Rhabditomorpha</taxon>
        <taxon>Strongyloidea</taxon>
        <taxon>Ancylostomatidae</taxon>
        <taxon>Bunostominae</taxon>
        <taxon>Necator</taxon>
    </lineage>
</organism>
<keyword evidence="3" id="KW-1185">Reference proteome</keyword>